<proteinExistence type="predicted"/>
<keyword evidence="2" id="KW-1133">Transmembrane helix</keyword>
<evidence type="ECO:0000256" key="1">
    <source>
        <dbReference type="SAM" id="Coils"/>
    </source>
</evidence>
<evidence type="ECO:0000313" key="3">
    <source>
        <dbReference type="EMBL" id="OXA64649.1"/>
    </source>
</evidence>
<feature type="transmembrane region" description="Helical" evidence="2">
    <location>
        <begin position="149"/>
        <end position="171"/>
    </location>
</feature>
<keyword evidence="1" id="KW-0175">Coiled coil</keyword>
<feature type="transmembrane region" description="Helical" evidence="2">
    <location>
        <begin position="191"/>
        <end position="213"/>
    </location>
</feature>
<protein>
    <submittedName>
        <fullName evidence="3">Uncharacterized protein</fullName>
    </submittedName>
</protein>
<reference evidence="3 4" key="1">
    <citation type="submission" date="2015-12" db="EMBL/GenBank/DDBJ databases">
        <title>The genome of Folsomia candida.</title>
        <authorList>
            <person name="Faddeeva A."/>
            <person name="Derks M.F."/>
            <person name="Anvar Y."/>
            <person name="Smit S."/>
            <person name="Van Straalen N."/>
            <person name="Roelofs D."/>
        </authorList>
    </citation>
    <scope>NUCLEOTIDE SEQUENCE [LARGE SCALE GENOMIC DNA]</scope>
    <source>
        <strain evidence="3 4">VU population</strain>
        <tissue evidence="3">Whole body</tissue>
    </source>
</reference>
<keyword evidence="2" id="KW-0472">Membrane</keyword>
<keyword evidence="2" id="KW-0812">Transmembrane</keyword>
<keyword evidence="4" id="KW-1185">Reference proteome</keyword>
<feature type="coiled-coil region" evidence="1">
    <location>
        <begin position="212"/>
        <end position="239"/>
    </location>
</feature>
<gene>
    <name evidence="3" type="ORF">Fcan01_00192</name>
</gene>
<dbReference type="Proteomes" id="UP000198287">
    <property type="component" value="Unassembled WGS sequence"/>
</dbReference>
<accession>A0A226F4E3</accession>
<evidence type="ECO:0000256" key="2">
    <source>
        <dbReference type="SAM" id="Phobius"/>
    </source>
</evidence>
<evidence type="ECO:0000313" key="4">
    <source>
        <dbReference type="Proteomes" id="UP000198287"/>
    </source>
</evidence>
<dbReference type="EMBL" id="LNIX01000001">
    <property type="protein sequence ID" value="OXA64649.1"/>
    <property type="molecule type" value="Genomic_DNA"/>
</dbReference>
<sequence>MTLKVTGHMDDKCVLFTPLKNGVIRKIISRASTLVLTTYALRPHPRPALGVVAGHMSVESRDWPDLTHLQYVGSVLIIEDSIVWAHSMRNYVNSNKINHHEDRVQFLLKFAPCVFTLIALWIVLALSVLHSTLTYLACGARWGIRFAKVAKFFATVSYCQIILILLYNLSLESLRCEDSYLSKLGNIELSAGTYLFIGVIQYNFAFVHANFIARLESELRKAEEEEQVKKVEKISLREKCKDVDLEQVVTEK</sequence>
<dbReference type="AlphaFoldDB" id="A0A226F4E3"/>
<comment type="caution">
    <text evidence="3">The sequence shown here is derived from an EMBL/GenBank/DDBJ whole genome shotgun (WGS) entry which is preliminary data.</text>
</comment>
<name>A0A226F4E3_FOLCA</name>
<dbReference type="OrthoDB" id="10059102at2759"/>
<feature type="transmembrane region" description="Helical" evidence="2">
    <location>
        <begin position="114"/>
        <end position="137"/>
    </location>
</feature>
<organism evidence="3 4">
    <name type="scientific">Folsomia candida</name>
    <name type="common">Springtail</name>
    <dbReference type="NCBI Taxonomy" id="158441"/>
    <lineage>
        <taxon>Eukaryota</taxon>
        <taxon>Metazoa</taxon>
        <taxon>Ecdysozoa</taxon>
        <taxon>Arthropoda</taxon>
        <taxon>Hexapoda</taxon>
        <taxon>Collembola</taxon>
        <taxon>Entomobryomorpha</taxon>
        <taxon>Isotomoidea</taxon>
        <taxon>Isotomidae</taxon>
        <taxon>Proisotominae</taxon>
        <taxon>Folsomia</taxon>
    </lineage>
</organism>